<reference evidence="1 2" key="1">
    <citation type="submission" date="2020-08" db="EMBL/GenBank/DDBJ databases">
        <title>Genomic Encyclopedia of Type Strains, Phase IV (KMG-IV): sequencing the most valuable type-strain genomes for metagenomic binning, comparative biology and taxonomic classification.</title>
        <authorList>
            <person name="Goeker M."/>
        </authorList>
    </citation>
    <scope>NUCLEOTIDE SEQUENCE [LARGE SCALE GENOMIC DNA]</scope>
    <source>
        <strain evidence="1 2">DSM 104969</strain>
    </source>
</reference>
<dbReference type="RefSeq" id="WP_183307991.1">
    <property type="nucleotide sequence ID" value="NZ_JACIEP010000011.1"/>
</dbReference>
<proteinExistence type="predicted"/>
<evidence type="ECO:0008006" key="3">
    <source>
        <dbReference type="Google" id="ProtNLM"/>
    </source>
</evidence>
<evidence type="ECO:0000313" key="2">
    <source>
        <dbReference type="Proteomes" id="UP000555103"/>
    </source>
</evidence>
<name>A0A840CR34_9BACT</name>
<comment type="caution">
    <text evidence="1">The sequence shown here is derived from an EMBL/GenBank/DDBJ whole genome shotgun (WGS) entry which is preliminary data.</text>
</comment>
<dbReference type="Pfam" id="PF13591">
    <property type="entry name" value="MerR_2"/>
    <property type="match status" value="1"/>
</dbReference>
<keyword evidence="2" id="KW-1185">Reference proteome</keyword>
<dbReference type="Gene3D" id="1.10.1660.10">
    <property type="match status" value="1"/>
</dbReference>
<sequence length="95" mass="11629">MSPYIIKITEYCSKNGIETDFLYLLEKENLIELHFIDNEYWIDDSQFKPLEEYARWYYDLSINIEGIDVIRNLLDRMDNMQTEISRLREQLRLLD</sequence>
<gene>
    <name evidence="1" type="ORF">GGR21_003044</name>
</gene>
<evidence type="ECO:0000313" key="1">
    <source>
        <dbReference type="EMBL" id="MBB4037129.1"/>
    </source>
</evidence>
<accession>A0A840CR34</accession>
<dbReference type="Proteomes" id="UP000555103">
    <property type="component" value="Unassembled WGS sequence"/>
</dbReference>
<dbReference type="AlphaFoldDB" id="A0A840CR34"/>
<organism evidence="1 2">
    <name type="scientific">Dysgonomonas hofstadii</name>
    <dbReference type="NCBI Taxonomy" id="637886"/>
    <lineage>
        <taxon>Bacteria</taxon>
        <taxon>Pseudomonadati</taxon>
        <taxon>Bacteroidota</taxon>
        <taxon>Bacteroidia</taxon>
        <taxon>Bacteroidales</taxon>
        <taxon>Dysgonomonadaceae</taxon>
        <taxon>Dysgonomonas</taxon>
    </lineage>
</organism>
<dbReference type="EMBL" id="JACIEP010000011">
    <property type="protein sequence ID" value="MBB4037129.1"/>
    <property type="molecule type" value="Genomic_DNA"/>
</dbReference>
<protein>
    <recommendedName>
        <fullName evidence="3">MerR HTH family regulatory protein</fullName>
    </recommendedName>
</protein>